<dbReference type="EMBL" id="JAUZVV010000001">
    <property type="protein sequence ID" value="MDT3316715.1"/>
    <property type="molecule type" value="Genomic_DNA"/>
</dbReference>
<protein>
    <submittedName>
        <fullName evidence="1">DUF4916 domain-containing protein</fullName>
    </submittedName>
</protein>
<dbReference type="Proteomes" id="UP001251849">
    <property type="component" value="Unassembled WGS sequence"/>
</dbReference>
<proteinExistence type="predicted"/>
<dbReference type="Pfam" id="PF16262">
    <property type="entry name" value="DUF4916"/>
    <property type="match status" value="1"/>
</dbReference>
<sequence>MTFLPDDVYALIERSVPIACVDFVPVRIAPDGRREIGLILRDSPFGRVWCHLGGRVRHGETVVGALRRHARDTLDVGVMVEPNAQPAYVYEWFPPEVAPADGTSHGVDPRKHSIGLSFVVDIEGDPMPQNEALDFGYFDPAALPEPMWPGSAELVGVRQRQSTAFS</sequence>
<comment type="caution">
    <text evidence="1">The sequence shown here is derived from an EMBL/GenBank/DDBJ whole genome shotgun (WGS) entry which is preliminary data.</text>
</comment>
<evidence type="ECO:0000313" key="2">
    <source>
        <dbReference type="Proteomes" id="UP001251849"/>
    </source>
</evidence>
<organism evidence="1 2">
    <name type="scientific">Microbacterium gawkjiense</name>
    <dbReference type="NCBI Taxonomy" id="3067309"/>
    <lineage>
        <taxon>Bacteria</taxon>
        <taxon>Bacillati</taxon>
        <taxon>Actinomycetota</taxon>
        <taxon>Actinomycetes</taxon>
        <taxon>Micrococcales</taxon>
        <taxon>Microbacteriaceae</taxon>
        <taxon>Microbacterium</taxon>
    </lineage>
</organism>
<name>A0ABU3GB27_9MICO</name>
<dbReference type="RefSeq" id="WP_311861542.1">
    <property type="nucleotide sequence ID" value="NZ_JAUZVV010000001.1"/>
</dbReference>
<accession>A0ABU3GB27</accession>
<gene>
    <name evidence="1" type="ORF">Q9S71_07735</name>
</gene>
<dbReference type="InterPro" id="IPR015797">
    <property type="entry name" value="NUDIX_hydrolase-like_dom_sf"/>
</dbReference>
<dbReference type="InterPro" id="IPR032582">
    <property type="entry name" value="DUF4916"/>
</dbReference>
<evidence type="ECO:0000313" key="1">
    <source>
        <dbReference type="EMBL" id="MDT3316715.1"/>
    </source>
</evidence>
<dbReference type="SUPFAM" id="SSF55811">
    <property type="entry name" value="Nudix"/>
    <property type="match status" value="1"/>
</dbReference>
<dbReference type="Gene3D" id="3.90.79.10">
    <property type="entry name" value="Nucleoside Triphosphate Pyrophosphohydrolase"/>
    <property type="match status" value="1"/>
</dbReference>
<keyword evidence="2" id="KW-1185">Reference proteome</keyword>
<reference evidence="1 2" key="1">
    <citation type="submission" date="2023-08" db="EMBL/GenBank/DDBJ databases">
        <title>Microbacterium aquilitoris sp. nov. and Microbacterium gwkjibeachense sp. nov., isolated from beach.</title>
        <authorList>
            <person name="Lee S.D."/>
            <person name="Yang H."/>
            <person name="Kim I."/>
        </authorList>
    </citation>
    <scope>NUCLEOTIDE SEQUENCE [LARGE SCALE GENOMIC DNA]</scope>
    <source>
        <strain evidence="1 2">KSW4-11</strain>
    </source>
</reference>